<keyword evidence="6 7" id="KW-0472">Membrane</keyword>
<keyword evidence="3" id="KW-1003">Cell membrane</keyword>
<evidence type="ECO:0000256" key="3">
    <source>
        <dbReference type="ARBA" id="ARBA00022475"/>
    </source>
</evidence>
<accession>A0A2V4W7T8</accession>
<evidence type="ECO:0000256" key="1">
    <source>
        <dbReference type="ARBA" id="ARBA00004651"/>
    </source>
</evidence>
<evidence type="ECO:0000256" key="6">
    <source>
        <dbReference type="ARBA" id="ARBA00023136"/>
    </source>
</evidence>
<dbReference type="GO" id="GO:0005886">
    <property type="term" value="C:plasma membrane"/>
    <property type="evidence" value="ECO:0007669"/>
    <property type="project" value="UniProtKB-SubCell"/>
</dbReference>
<evidence type="ECO:0000256" key="5">
    <source>
        <dbReference type="ARBA" id="ARBA00022989"/>
    </source>
</evidence>
<sequence length="288" mass="31010">MKQEANVSLQNAGGSAGKGRGPGSGASPSQVVHRPKPPGRTKHVLTLVLILLLLWASAKQTGAGITDLITGIPEMWKLLKEMFPPRWSYFDNIVQGMLETIRMALLGTTIGAILAIPISIICAGNLAPSRWIYYPARFLLNLIRTIPDLLLAALFVAVFGLGPVPGILALAVFSVGLIAKLTYETLETIDKGPLEAMTAVGMNRIQLIVYGVVPQIAAQFTSYVLYAFEINVRAAAILGLVGAGGIGLYYEATLGFLEYDKTNTIIIFTLAIVLIIDYVSTKLREKLL</sequence>
<evidence type="ECO:0000313" key="11">
    <source>
        <dbReference type="EMBL" id="QKS58642.1"/>
    </source>
</evidence>
<proteinExistence type="inferred from homology"/>
<dbReference type="PANTHER" id="PTHR30043">
    <property type="entry name" value="PHOSPHONATES TRANSPORT SYSTEM PERMEASE PROTEIN"/>
    <property type="match status" value="1"/>
</dbReference>
<dbReference type="InterPro" id="IPR035906">
    <property type="entry name" value="MetI-like_sf"/>
</dbReference>
<dbReference type="CDD" id="cd06261">
    <property type="entry name" value="TM_PBP2"/>
    <property type="match status" value="1"/>
</dbReference>
<evidence type="ECO:0000259" key="9">
    <source>
        <dbReference type="PROSITE" id="PS50928"/>
    </source>
</evidence>
<feature type="domain" description="ABC transmembrane type-1" evidence="9">
    <location>
        <begin position="97"/>
        <end position="280"/>
    </location>
</feature>
<dbReference type="EMBL" id="CP054614">
    <property type="protein sequence ID" value="QKS58642.1"/>
    <property type="molecule type" value="Genomic_DNA"/>
</dbReference>
<feature type="transmembrane region" description="Helical" evidence="7">
    <location>
        <begin position="138"/>
        <end position="161"/>
    </location>
</feature>
<keyword evidence="2 7" id="KW-0813">Transport</keyword>
<reference evidence="10 12" key="1">
    <citation type="submission" date="2018-06" db="EMBL/GenBank/DDBJ databases">
        <title>Genomic Encyclopedia of Type Strains, Phase III (KMG-III): the genomes of soil and plant-associated and newly described type strains.</title>
        <authorList>
            <person name="Whitman W."/>
        </authorList>
    </citation>
    <scope>NUCLEOTIDE SEQUENCE [LARGE SCALE GENOMIC DNA]</scope>
    <source>
        <strain evidence="10 12">CECT 7022</strain>
    </source>
</reference>
<evidence type="ECO:0000256" key="4">
    <source>
        <dbReference type="ARBA" id="ARBA00022692"/>
    </source>
</evidence>
<dbReference type="Proteomes" id="UP000247790">
    <property type="component" value="Unassembled WGS sequence"/>
</dbReference>
<evidence type="ECO:0000256" key="8">
    <source>
        <dbReference type="SAM" id="MobiDB-lite"/>
    </source>
</evidence>
<evidence type="ECO:0000313" key="10">
    <source>
        <dbReference type="EMBL" id="PYE47195.1"/>
    </source>
</evidence>
<evidence type="ECO:0000256" key="7">
    <source>
        <dbReference type="RuleBase" id="RU363032"/>
    </source>
</evidence>
<reference evidence="11 13" key="2">
    <citation type="submission" date="2020-06" db="EMBL/GenBank/DDBJ databases">
        <title>Complete genome of Paenibacillus barcinonensis KACC11450.</title>
        <authorList>
            <person name="Kim M."/>
            <person name="Park Y.-J."/>
            <person name="Shin J.-H."/>
        </authorList>
    </citation>
    <scope>NUCLEOTIDE SEQUENCE [LARGE SCALE GENOMIC DNA]</scope>
    <source>
        <strain evidence="11 13">KACC11450</strain>
    </source>
</reference>
<dbReference type="NCBIfam" id="TIGR01097">
    <property type="entry name" value="PhnE"/>
    <property type="match status" value="1"/>
</dbReference>
<dbReference type="PANTHER" id="PTHR30043:SF1">
    <property type="entry name" value="ABC TRANSPORT SYSTEM PERMEASE PROTEIN P69"/>
    <property type="match status" value="1"/>
</dbReference>
<evidence type="ECO:0000313" key="12">
    <source>
        <dbReference type="Proteomes" id="UP000247790"/>
    </source>
</evidence>
<dbReference type="InterPro" id="IPR000515">
    <property type="entry name" value="MetI-like"/>
</dbReference>
<keyword evidence="13" id="KW-1185">Reference proteome</keyword>
<evidence type="ECO:0000313" key="13">
    <source>
        <dbReference type="Proteomes" id="UP000509327"/>
    </source>
</evidence>
<dbReference type="InterPro" id="IPR005769">
    <property type="entry name" value="PhnE/PtxC"/>
</dbReference>
<feature type="transmembrane region" description="Helical" evidence="7">
    <location>
        <begin position="207"/>
        <end position="226"/>
    </location>
</feature>
<dbReference type="EMBL" id="QJSW01000015">
    <property type="protein sequence ID" value="PYE47195.1"/>
    <property type="molecule type" value="Genomic_DNA"/>
</dbReference>
<feature type="compositionally biased region" description="Polar residues" evidence="8">
    <location>
        <begin position="1"/>
        <end position="11"/>
    </location>
</feature>
<comment type="similarity">
    <text evidence="7">Belongs to the binding-protein-dependent transport system permease family.</text>
</comment>
<name>A0A2V4W7T8_PAEBA</name>
<dbReference type="SUPFAM" id="SSF161098">
    <property type="entry name" value="MetI-like"/>
    <property type="match status" value="1"/>
</dbReference>
<dbReference type="RefSeq" id="WP_110898268.1">
    <property type="nucleotide sequence ID" value="NZ_CP054614.1"/>
</dbReference>
<feature type="region of interest" description="Disordered" evidence="8">
    <location>
        <begin position="1"/>
        <end position="38"/>
    </location>
</feature>
<dbReference type="AlphaFoldDB" id="A0A2V4W7T8"/>
<dbReference type="GO" id="GO:0015416">
    <property type="term" value="F:ABC-type phosphonate transporter activity"/>
    <property type="evidence" value="ECO:0007669"/>
    <property type="project" value="InterPro"/>
</dbReference>
<feature type="transmembrane region" description="Helical" evidence="7">
    <location>
        <begin position="262"/>
        <end position="280"/>
    </location>
</feature>
<feature type="transmembrane region" description="Helical" evidence="7">
    <location>
        <begin position="43"/>
        <end position="58"/>
    </location>
</feature>
<keyword evidence="5 7" id="KW-1133">Transmembrane helix</keyword>
<dbReference type="OrthoDB" id="9808005at2"/>
<gene>
    <name evidence="11" type="primary">phnE</name>
    <name evidence="10" type="ORF">DFQ00_11544</name>
    <name evidence="11" type="ORF">HUB98_22040</name>
</gene>
<dbReference type="Proteomes" id="UP000509327">
    <property type="component" value="Chromosome"/>
</dbReference>
<dbReference type="Pfam" id="PF00528">
    <property type="entry name" value="BPD_transp_1"/>
    <property type="match status" value="1"/>
</dbReference>
<feature type="compositionally biased region" description="Gly residues" evidence="8">
    <location>
        <begin position="14"/>
        <end position="24"/>
    </location>
</feature>
<feature type="transmembrane region" description="Helical" evidence="7">
    <location>
        <begin position="104"/>
        <end position="126"/>
    </location>
</feature>
<dbReference type="PROSITE" id="PS50928">
    <property type="entry name" value="ABC_TM1"/>
    <property type="match status" value="1"/>
</dbReference>
<protein>
    <submittedName>
        <fullName evidence="11">Phosphonate ABC transporter, permease protein PhnE</fullName>
    </submittedName>
    <submittedName>
        <fullName evidence="10">Phosphonate transport system permease protein</fullName>
    </submittedName>
</protein>
<feature type="transmembrane region" description="Helical" evidence="7">
    <location>
        <begin position="232"/>
        <end position="250"/>
    </location>
</feature>
<dbReference type="Gene3D" id="1.10.3720.10">
    <property type="entry name" value="MetI-like"/>
    <property type="match status" value="1"/>
</dbReference>
<organism evidence="10 12">
    <name type="scientific">Paenibacillus barcinonensis</name>
    <dbReference type="NCBI Taxonomy" id="198119"/>
    <lineage>
        <taxon>Bacteria</taxon>
        <taxon>Bacillati</taxon>
        <taxon>Bacillota</taxon>
        <taxon>Bacilli</taxon>
        <taxon>Bacillales</taxon>
        <taxon>Paenibacillaceae</taxon>
        <taxon>Paenibacillus</taxon>
    </lineage>
</organism>
<evidence type="ECO:0000256" key="2">
    <source>
        <dbReference type="ARBA" id="ARBA00022448"/>
    </source>
</evidence>
<keyword evidence="4 7" id="KW-0812">Transmembrane</keyword>
<comment type="subcellular location">
    <subcellularLocation>
        <location evidence="1 7">Cell membrane</location>
        <topology evidence="1 7">Multi-pass membrane protein</topology>
    </subcellularLocation>
</comment>